<gene>
    <name evidence="1" type="ORF">SAMN05216259_10883</name>
</gene>
<evidence type="ECO:0008006" key="3">
    <source>
        <dbReference type="Google" id="ProtNLM"/>
    </source>
</evidence>
<sequence length="186" mass="18958">MSARPAGTTPDAAARRVEELLDRLAGSGGPAVTETAEELVRALMDFYGAGLARIVALLSGRTGSPLGALLDDETTAGLLVLHDLHPDDTAGRIERALRSVDAAGVLDVDAFDPDSGRLRLTARPAAGGCGCGGSTAALREQAEAALASFAPEVTAIEVDEQPAAREPVLLQIGSRPPAPGARTGSR</sequence>
<dbReference type="EMBL" id="FNIE01000008">
    <property type="protein sequence ID" value="SDO19346.1"/>
    <property type="molecule type" value="Genomic_DNA"/>
</dbReference>
<accession>A0A1H0HJG5</accession>
<protein>
    <recommendedName>
        <fullName evidence="3">NIF system FeS cluster assembly NifU C-terminal domain-containing protein</fullName>
    </recommendedName>
</protein>
<keyword evidence="2" id="KW-1185">Reference proteome</keyword>
<evidence type="ECO:0000313" key="2">
    <source>
        <dbReference type="Proteomes" id="UP000199341"/>
    </source>
</evidence>
<dbReference type="OrthoDB" id="9798220at2"/>
<dbReference type="AlphaFoldDB" id="A0A1H0HJG5"/>
<proteinExistence type="predicted"/>
<dbReference type="RefSeq" id="WP_093785651.1">
    <property type="nucleotide sequence ID" value="NZ_FNIE01000008.1"/>
</dbReference>
<name>A0A1H0HJG5_9ACTN</name>
<evidence type="ECO:0000313" key="1">
    <source>
        <dbReference type="EMBL" id="SDO19346.1"/>
    </source>
</evidence>
<dbReference type="STRING" id="310781.SAMN05216259_10883"/>
<dbReference type="Proteomes" id="UP000199341">
    <property type="component" value="Unassembled WGS sequence"/>
</dbReference>
<organism evidence="1 2">
    <name type="scientific">Actinacidiphila guanduensis</name>
    <dbReference type="NCBI Taxonomy" id="310781"/>
    <lineage>
        <taxon>Bacteria</taxon>
        <taxon>Bacillati</taxon>
        <taxon>Actinomycetota</taxon>
        <taxon>Actinomycetes</taxon>
        <taxon>Kitasatosporales</taxon>
        <taxon>Streptomycetaceae</taxon>
        <taxon>Actinacidiphila</taxon>
    </lineage>
</organism>
<reference evidence="1 2" key="1">
    <citation type="submission" date="2016-10" db="EMBL/GenBank/DDBJ databases">
        <authorList>
            <person name="de Groot N.N."/>
        </authorList>
    </citation>
    <scope>NUCLEOTIDE SEQUENCE [LARGE SCALE GENOMIC DNA]</scope>
    <source>
        <strain evidence="1 2">CGMCC 4.2022</strain>
    </source>
</reference>